<sequence>MNNKRWRNAGLYALLFIVVIALGTAFFDQKQPSRETWRYSQFIQEVQNRKVNKVSLSADRSTALVTPTDGTKKLVTLVNDPDLINTLTQNGVDISVLPQNDEGFWFKALSSLFFPVLLLVGLFFLLRRAQNGPGSQAMNFGKSKARVQMEPQTQVTFNDVAGIDQAKLELNEVVDFLKNADRFTAVGAKIPKGVLLVGPPGTGKTLLARAVAGEAGVPFFSISGSEFVEMFVGVGASRVRDLFEQAKTNAPCIVFIDEIDAVGRQRGAGLGGGNDEREQTLNQLLTEMDGFEGNTGIIIIAATNRPDVLDAALLRPGRFDRQVVVDRPDYGGRVEILKVHARGKTLAKDVDLERIARRTPGFTGADLSNLLNEAAILAARRNLTEISMDEINDAIDRVLAGPEKKDRVMSEKRKELVAYHEAGHALVGALMPDYDPVQKISIIPRGRAGGLTWFTPSEDRMDTGLYSRSYLENQMAVALGGRLAEEIIFGDEEVTTGAAQDLQQVARVARQMVTRFGMSDRLGPVALGRQQGNMFLGRDIMAERDFSEETAAAIDEEVRILVETAYQRSKEVLENNRHILDQIAQMLVDKETVDAEELQELLANNDVKTATFA</sequence>
<dbReference type="SUPFAM" id="SSF140990">
    <property type="entry name" value="FtsH protease domain-like"/>
    <property type="match status" value="1"/>
</dbReference>
<feature type="transmembrane region" description="Helical" evidence="15">
    <location>
        <begin position="104"/>
        <end position="126"/>
    </location>
</feature>
<keyword evidence="11 15" id="KW-0793">Thylakoid</keyword>
<evidence type="ECO:0000256" key="14">
    <source>
        <dbReference type="ARBA" id="ARBA00061570"/>
    </source>
</evidence>
<dbReference type="Pfam" id="PF17862">
    <property type="entry name" value="AAA_lid_3"/>
    <property type="match status" value="1"/>
</dbReference>
<keyword evidence="6 15" id="KW-0378">Hydrolase</keyword>
<dbReference type="GO" id="GO:0030163">
    <property type="term" value="P:protein catabolic process"/>
    <property type="evidence" value="ECO:0007669"/>
    <property type="project" value="UniProtKB-UniRule"/>
</dbReference>
<keyword evidence="3 15" id="KW-0812">Transmembrane</keyword>
<keyword evidence="5 15" id="KW-0547">Nucleotide-binding</keyword>
<keyword evidence="8 15" id="KW-0067">ATP-binding</keyword>
<dbReference type="Pfam" id="PF01434">
    <property type="entry name" value="Peptidase_M41"/>
    <property type="match status" value="1"/>
</dbReference>
<dbReference type="AlphaFoldDB" id="A0A856MEI4"/>
<evidence type="ECO:0000256" key="4">
    <source>
        <dbReference type="ARBA" id="ARBA00022723"/>
    </source>
</evidence>
<feature type="domain" description="AAA+ ATPase" evidence="17">
    <location>
        <begin position="190"/>
        <end position="329"/>
    </location>
</feature>
<keyword evidence="4 15" id="KW-0479">Metal-binding</keyword>
<organism evidence="18 19">
    <name type="scientific">Brasilonema sennae CENA114</name>
    <dbReference type="NCBI Taxonomy" id="415709"/>
    <lineage>
        <taxon>Bacteria</taxon>
        <taxon>Bacillati</taxon>
        <taxon>Cyanobacteriota</taxon>
        <taxon>Cyanophyceae</taxon>
        <taxon>Nostocales</taxon>
        <taxon>Scytonemataceae</taxon>
        <taxon>Brasilonema</taxon>
        <taxon>Bromeliae group (in: Brasilonema)</taxon>
    </lineage>
</organism>
<keyword evidence="2 15" id="KW-0645">Protease</keyword>
<evidence type="ECO:0000256" key="10">
    <source>
        <dbReference type="ARBA" id="ARBA00023049"/>
    </source>
</evidence>
<dbReference type="Gene3D" id="1.20.58.760">
    <property type="entry name" value="Peptidase M41"/>
    <property type="match status" value="1"/>
</dbReference>
<evidence type="ECO:0000256" key="16">
    <source>
        <dbReference type="RuleBase" id="RU003651"/>
    </source>
</evidence>
<evidence type="ECO:0000256" key="9">
    <source>
        <dbReference type="ARBA" id="ARBA00022989"/>
    </source>
</evidence>
<feature type="binding site" evidence="15">
    <location>
        <begin position="198"/>
        <end position="205"/>
    </location>
    <ligand>
        <name>ATP</name>
        <dbReference type="ChEBI" id="CHEBI:30616"/>
    </ligand>
</feature>
<dbReference type="GO" id="GO:0006508">
    <property type="term" value="P:proteolysis"/>
    <property type="evidence" value="ECO:0007669"/>
    <property type="project" value="UniProtKB-KW"/>
</dbReference>
<dbReference type="InterPro" id="IPR037219">
    <property type="entry name" value="Peptidase_M41-like"/>
</dbReference>
<dbReference type="SMART" id="SM00382">
    <property type="entry name" value="AAA"/>
    <property type="match status" value="1"/>
</dbReference>
<dbReference type="InterPro" id="IPR011546">
    <property type="entry name" value="Pept_M41_FtsH_extracell"/>
</dbReference>
<dbReference type="InterPro" id="IPR003959">
    <property type="entry name" value="ATPase_AAA_core"/>
</dbReference>
<dbReference type="InterPro" id="IPR027417">
    <property type="entry name" value="P-loop_NTPase"/>
</dbReference>
<evidence type="ECO:0000256" key="1">
    <source>
        <dbReference type="ARBA" id="ARBA00010044"/>
    </source>
</evidence>
<proteinExistence type="inferred from homology"/>
<dbReference type="GO" id="GO:0051301">
    <property type="term" value="P:cell division"/>
    <property type="evidence" value="ECO:0007669"/>
    <property type="project" value="UniProtKB-KW"/>
</dbReference>
<dbReference type="GO" id="GO:0004222">
    <property type="term" value="F:metalloendopeptidase activity"/>
    <property type="evidence" value="ECO:0007669"/>
    <property type="project" value="InterPro"/>
</dbReference>
<comment type="subunit">
    <text evidence="15">Homohexamer.</text>
</comment>
<evidence type="ECO:0000256" key="7">
    <source>
        <dbReference type="ARBA" id="ARBA00022833"/>
    </source>
</evidence>
<dbReference type="Pfam" id="PF00004">
    <property type="entry name" value="AAA"/>
    <property type="match status" value="1"/>
</dbReference>
<evidence type="ECO:0000256" key="11">
    <source>
        <dbReference type="ARBA" id="ARBA00023078"/>
    </source>
</evidence>
<dbReference type="HAMAP" id="MF_01458">
    <property type="entry name" value="FtsH"/>
    <property type="match status" value="1"/>
</dbReference>
<dbReference type="FunFam" id="1.20.58.760:FF:000001">
    <property type="entry name" value="ATP-dependent zinc metalloprotease FtsH"/>
    <property type="match status" value="1"/>
</dbReference>
<comment type="similarity">
    <text evidence="14 15">In the central section; belongs to the AAA ATPase family.</text>
</comment>
<dbReference type="RefSeq" id="WP_169263413.1">
    <property type="nucleotide sequence ID" value="NZ_CAWOXK010000001.1"/>
</dbReference>
<dbReference type="GO" id="GO:0004176">
    <property type="term" value="F:ATP-dependent peptidase activity"/>
    <property type="evidence" value="ECO:0007669"/>
    <property type="project" value="InterPro"/>
</dbReference>
<dbReference type="InterPro" id="IPR000642">
    <property type="entry name" value="Peptidase_M41"/>
</dbReference>
<evidence type="ECO:0000256" key="15">
    <source>
        <dbReference type="HAMAP-Rule" id="MF_01458"/>
    </source>
</evidence>
<feature type="transmembrane region" description="Helical" evidence="15">
    <location>
        <begin position="9"/>
        <end position="27"/>
    </location>
</feature>
<accession>A0A856MEI4</accession>
<dbReference type="KEGG" id="bsen:DP114_18410"/>
<comment type="subcellular location">
    <subcellularLocation>
        <location evidence="13 15">Cellular thylakoid membrane</location>
        <topology evidence="13 15">Multi-pass membrane protein</topology>
        <orientation evidence="13 15">Stromal side</orientation>
    </subcellularLocation>
</comment>
<evidence type="ECO:0000256" key="5">
    <source>
        <dbReference type="ARBA" id="ARBA00022741"/>
    </source>
</evidence>
<dbReference type="Proteomes" id="UP000503129">
    <property type="component" value="Chromosome"/>
</dbReference>
<comment type="cofactor">
    <cofactor evidence="15">
        <name>Zn(2+)</name>
        <dbReference type="ChEBI" id="CHEBI:29105"/>
    </cofactor>
    <text evidence="15">Binds 1 zinc ion per subunit.</text>
</comment>
<dbReference type="FunFam" id="3.40.50.300:FF:000001">
    <property type="entry name" value="ATP-dependent zinc metalloprotease FtsH"/>
    <property type="match status" value="1"/>
</dbReference>
<feature type="binding site" evidence="15">
    <location>
        <position position="501"/>
    </location>
    <ligand>
        <name>Zn(2+)</name>
        <dbReference type="ChEBI" id="CHEBI:29105"/>
        <note>catalytic</note>
    </ligand>
</feature>
<evidence type="ECO:0000256" key="3">
    <source>
        <dbReference type="ARBA" id="ARBA00022692"/>
    </source>
</evidence>
<name>A0A856MEI4_9CYAN</name>
<evidence type="ECO:0000256" key="2">
    <source>
        <dbReference type="ARBA" id="ARBA00022670"/>
    </source>
</evidence>
<evidence type="ECO:0000313" key="18">
    <source>
        <dbReference type="EMBL" id="QDL09603.1"/>
    </source>
</evidence>
<keyword evidence="10 15" id="KW-0482">Metalloprotease</keyword>
<feature type="active site" evidence="15">
    <location>
        <position position="421"/>
    </location>
</feature>
<gene>
    <name evidence="15" type="primary">ftsH</name>
    <name evidence="18" type="ORF">DP114_18410</name>
</gene>
<dbReference type="PANTHER" id="PTHR23076">
    <property type="entry name" value="METALLOPROTEASE M41 FTSH"/>
    <property type="match status" value="1"/>
</dbReference>
<dbReference type="InterPro" id="IPR003593">
    <property type="entry name" value="AAA+_ATPase"/>
</dbReference>
<evidence type="ECO:0000259" key="17">
    <source>
        <dbReference type="SMART" id="SM00382"/>
    </source>
</evidence>
<comment type="function">
    <text evidence="15">Acts as a processive, ATP-dependent zinc metallopeptidase for both cytoplasmic and membrane proteins. Plays a role in the quality control of integral membrane proteins.</text>
</comment>
<dbReference type="InterPro" id="IPR005936">
    <property type="entry name" value="FtsH"/>
</dbReference>
<feature type="binding site" evidence="15">
    <location>
        <position position="420"/>
    </location>
    <ligand>
        <name>Zn(2+)</name>
        <dbReference type="ChEBI" id="CHEBI:29105"/>
        <note>catalytic</note>
    </ligand>
</feature>
<keyword evidence="7 15" id="KW-0862">Zinc</keyword>
<dbReference type="PANTHER" id="PTHR23076:SF113">
    <property type="entry name" value="ATP-DEPENDENT ZINC METALLOPROTEASE FTSH 1, CHLOROPLASTIC-RELATED"/>
    <property type="match status" value="1"/>
</dbReference>
<dbReference type="GO" id="GO:0005524">
    <property type="term" value="F:ATP binding"/>
    <property type="evidence" value="ECO:0007669"/>
    <property type="project" value="UniProtKB-UniRule"/>
</dbReference>
<dbReference type="Gene3D" id="1.10.8.60">
    <property type="match status" value="1"/>
</dbReference>
<dbReference type="Gene3D" id="3.40.50.300">
    <property type="entry name" value="P-loop containing nucleotide triphosphate hydrolases"/>
    <property type="match status" value="1"/>
</dbReference>
<keyword evidence="9 15" id="KW-1133">Transmembrane helix</keyword>
<protein>
    <recommendedName>
        <fullName evidence="15">ATP-dependent zinc metalloprotease FtsH</fullName>
        <ecNumber evidence="15">3.4.24.-</ecNumber>
    </recommendedName>
</protein>
<dbReference type="Gene3D" id="3.30.720.210">
    <property type="match status" value="1"/>
</dbReference>
<dbReference type="InterPro" id="IPR003960">
    <property type="entry name" value="ATPase_AAA_CS"/>
</dbReference>
<dbReference type="Pfam" id="PF06480">
    <property type="entry name" value="FtsH_ext"/>
    <property type="match status" value="1"/>
</dbReference>
<dbReference type="NCBIfam" id="TIGR01241">
    <property type="entry name" value="FtsH_fam"/>
    <property type="match status" value="1"/>
</dbReference>
<evidence type="ECO:0000256" key="6">
    <source>
        <dbReference type="ARBA" id="ARBA00022801"/>
    </source>
</evidence>
<dbReference type="GO" id="GO:0016887">
    <property type="term" value="F:ATP hydrolysis activity"/>
    <property type="evidence" value="ECO:0007669"/>
    <property type="project" value="UniProtKB-UniRule"/>
</dbReference>
<evidence type="ECO:0000313" key="19">
    <source>
        <dbReference type="Proteomes" id="UP000503129"/>
    </source>
</evidence>
<evidence type="ECO:0000256" key="12">
    <source>
        <dbReference type="ARBA" id="ARBA00023136"/>
    </source>
</evidence>
<comment type="similarity">
    <text evidence="16">Belongs to the AAA ATPase family.</text>
</comment>
<evidence type="ECO:0000256" key="8">
    <source>
        <dbReference type="ARBA" id="ARBA00022840"/>
    </source>
</evidence>
<dbReference type="GO" id="GO:0008270">
    <property type="term" value="F:zinc ion binding"/>
    <property type="evidence" value="ECO:0007669"/>
    <property type="project" value="UniProtKB-UniRule"/>
</dbReference>
<keyword evidence="19" id="KW-1185">Reference proteome</keyword>
<dbReference type="GO" id="GO:0031676">
    <property type="term" value="C:plasma membrane-derived thylakoid membrane"/>
    <property type="evidence" value="ECO:0007669"/>
    <property type="project" value="UniProtKB-SubCell"/>
</dbReference>
<dbReference type="SUPFAM" id="SSF52540">
    <property type="entry name" value="P-loop containing nucleoside triphosphate hydrolases"/>
    <property type="match status" value="1"/>
</dbReference>
<dbReference type="PROSITE" id="PS00674">
    <property type="entry name" value="AAA"/>
    <property type="match status" value="1"/>
</dbReference>
<dbReference type="FunFam" id="1.10.8.60:FF:000001">
    <property type="entry name" value="ATP-dependent zinc metalloprotease FtsH"/>
    <property type="match status" value="1"/>
</dbReference>
<dbReference type="EC" id="3.4.24.-" evidence="15"/>
<dbReference type="CDD" id="cd19501">
    <property type="entry name" value="RecA-like_FtsH"/>
    <property type="match status" value="1"/>
</dbReference>
<evidence type="ECO:0000256" key="13">
    <source>
        <dbReference type="ARBA" id="ARBA00060402"/>
    </source>
</evidence>
<keyword evidence="18" id="KW-0131">Cell cycle</keyword>
<comment type="similarity">
    <text evidence="1 15">In the C-terminal section; belongs to the peptidase M41 family.</text>
</comment>
<dbReference type="EMBL" id="CP030118">
    <property type="protein sequence ID" value="QDL09603.1"/>
    <property type="molecule type" value="Genomic_DNA"/>
</dbReference>
<keyword evidence="12 15" id="KW-0472">Membrane</keyword>
<dbReference type="InterPro" id="IPR041569">
    <property type="entry name" value="AAA_lid_3"/>
</dbReference>
<keyword evidence="18" id="KW-0132">Cell division</keyword>
<reference evidence="18 19" key="1">
    <citation type="submission" date="2018-06" db="EMBL/GenBank/DDBJ databases">
        <title>Comparative genomics of Brasilonema spp. strains.</title>
        <authorList>
            <person name="Alvarenga D.O."/>
            <person name="Fiore M.F."/>
            <person name="Varani A.M."/>
        </authorList>
    </citation>
    <scope>NUCLEOTIDE SEQUENCE [LARGE SCALE GENOMIC DNA]</scope>
    <source>
        <strain evidence="18 19">CENA114</strain>
    </source>
</reference>
<feature type="binding site" evidence="15">
    <location>
        <position position="424"/>
    </location>
    <ligand>
        <name>Zn(2+)</name>
        <dbReference type="ChEBI" id="CHEBI:29105"/>
        <note>catalytic</note>
    </ligand>
</feature>